<evidence type="ECO:0000256" key="3">
    <source>
        <dbReference type="ARBA" id="ARBA00022833"/>
    </source>
</evidence>
<keyword evidence="1" id="KW-0479">Metal-binding</keyword>
<dbReference type="GO" id="GO:0003677">
    <property type="term" value="F:DNA binding"/>
    <property type="evidence" value="ECO:0007669"/>
    <property type="project" value="InterPro"/>
</dbReference>
<evidence type="ECO:0000256" key="1">
    <source>
        <dbReference type="ARBA" id="ARBA00022723"/>
    </source>
</evidence>
<dbReference type="InterPro" id="IPR036977">
    <property type="entry name" value="DNA_primase_Znf_CHC2"/>
</dbReference>
<keyword evidence="3" id="KW-0862">Zinc</keyword>
<protein>
    <submittedName>
        <fullName evidence="5">CHC2 zinc finger domain-containing protein</fullName>
    </submittedName>
</protein>
<sequence length="63" mass="7402">MITKNKINKIINFISIKDVINKYIYLDKVGQSYRGFSPFNAENHPSFMISEKKKIWKDFSSGK</sequence>
<dbReference type="EMBL" id="CP157895">
    <property type="protein sequence ID" value="XBT18458.1"/>
    <property type="molecule type" value="Genomic_DNA"/>
</dbReference>
<keyword evidence="2" id="KW-0863">Zinc-finger</keyword>
<accession>A0AAU7QRH5</accession>
<name>A0AAU7QRH5_9FLAO</name>
<gene>
    <name evidence="5" type="ORF">ABNO82_00660</name>
</gene>
<dbReference type="SUPFAM" id="SSF57783">
    <property type="entry name" value="Zinc beta-ribbon"/>
    <property type="match status" value="1"/>
</dbReference>
<evidence type="ECO:0000259" key="4">
    <source>
        <dbReference type="Pfam" id="PF01807"/>
    </source>
</evidence>
<dbReference type="InterPro" id="IPR002694">
    <property type="entry name" value="Znf_CHC2"/>
</dbReference>
<organism evidence="5">
    <name type="scientific">Candidatus Shikimatogenerans sp. Tder</name>
    <dbReference type="NCBI Taxonomy" id="3158566"/>
    <lineage>
        <taxon>Bacteria</taxon>
        <taxon>Pseudomonadati</taxon>
        <taxon>Bacteroidota</taxon>
        <taxon>Flavobacteriia</taxon>
        <taxon>Flavobacteriales</taxon>
        <taxon>Candidatus Shikimatogenerans</taxon>
    </lineage>
</organism>
<dbReference type="GO" id="GO:0008270">
    <property type="term" value="F:zinc ion binding"/>
    <property type="evidence" value="ECO:0007669"/>
    <property type="project" value="UniProtKB-KW"/>
</dbReference>
<dbReference type="PANTHER" id="PTHR30313:SF2">
    <property type="entry name" value="DNA PRIMASE"/>
    <property type="match status" value="1"/>
</dbReference>
<proteinExistence type="predicted"/>
<dbReference type="Pfam" id="PF01807">
    <property type="entry name" value="Zn_ribbon_DnaG"/>
    <property type="match status" value="1"/>
</dbReference>
<reference evidence="5" key="1">
    <citation type="submission" date="2024-06" db="EMBL/GenBank/DDBJ databases">
        <title>Diversity, functionality, and evolutionary history of bacterial symbionts in false click beetles (Coleoptera, Throscidae).</title>
        <authorList>
            <person name="Wierz J.C."/>
            <person name="Malm H."/>
            <person name="Kaltenpoth M."/>
            <person name="Engl T."/>
        </authorList>
    </citation>
    <scope>NUCLEOTIDE SEQUENCE</scope>
    <source>
        <strain evidence="5">Tder</strain>
    </source>
</reference>
<dbReference type="AlphaFoldDB" id="A0AAU7QRH5"/>
<dbReference type="PANTHER" id="PTHR30313">
    <property type="entry name" value="DNA PRIMASE"/>
    <property type="match status" value="1"/>
</dbReference>
<dbReference type="GO" id="GO:0005737">
    <property type="term" value="C:cytoplasm"/>
    <property type="evidence" value="ECO:0007669"/>
    <property type="project" value="TreeGrafter"/>
</dbReference>
<feature type="domain" description="Zinc finger CHC2-type" evidence="4">
    <location>
        <begin position="3"/>
        <end position="62"/>
    </location>
</feature>
<dbReference type="GO" id="GO:0006269">
    <property type="term" value="P:DNA replication, synthesis of primer"/>
    <property type="evidence" value="ECO:0007669"/>
    <property type="project" value="TreeGrafter"/>
</dbReference>
<dbReference type="InterPro" id="IPR050219">
    <property type="entry name" value="DnaG_primase"/>
</dbReference>
<evidence type="ECO:0000313" key="5">
    <source>
        <dbReference type="EMBL" id="XBT18458.1"/>
    </source>
</evidence>
<evidence type="ECO:0000256" key="2">
    <source>
        <dbReference type="ARBA" id="ARBA00022771"/>
    </source>
</evidence>
<dbReference type="GO" id="GO:0003899">
    <property type="term" value="F:DNA-directed RNA polymerase activity"/>
    <property type="evidence" value="ECO:0007669"/>
    <property type="project" value="InterPro"/>
</dbReference>
<dbReference type="Gene3D" id="3.90.580.10">
    <property type="entry name" value="Zinc finger, CHC2-type domain"/>
    <property type="match status" value="1"/>
</dbReference>